<reference evidence="1" key="1">
    <citation type="journal article" date="2017" name="J. Phycol.">
        <title>Analysis of chloroplast genomes and a supermatrix inform reclassification of the Rhodomelaceae (Rhodophyta).</title>
        <authorList>
            <person name="Diaz-Tapia P."/>
            <person name="Maggs C.A."/>
            <person name="West J.A."/>
            <person name="Verbruggen H."/>
        </authorList>
    </citation>
    <scope>NUCLEOTIDE SEQUENCE</scope>
    <source>
        <strain evidence="1">PD1760</strain>
    </source>
</reference>
<name>A0A1Z1MUD7_9FLOR</name>
<gene>
    <name evidence="1" type="primary">ConsOrf3</name>
</gene>
<organism evidence="1">
    <name type="scientific">Polysiphonia sp</name>
    <dbReference type="NCBI Taxonomy" id="1967842"/>
    <lineage>
        <taxon>Eukaryota</taxon>
        <taxon>Rhodophyta</taxon>
        <taxon>Florideophyceae</taxon>
        <taxon>Rhodymeniophycidae</taxon>
        <taxon>Ceramiales</taxon>
        <taxon>Rhodomelaceae</taxon>
        <taxon>Polysiphonioideae</taxon>
        <taxon>Polysiphonia</taxon>
    </lineage>
</organism>
<keyword evidence="1" id="KW-0934">Plastid</keyword>
<dbReference type="AlphaFoldDB" id="A0A1Z1MUD7"/>
<evidence type="ECO:0000313" key="1">
    <source>
        <dbReference type="EMBL" id="ARW69422.1"/>
    </source>
</evidence>
<dbReference type="EMBL" id="MF101456">
    <property type="protein sequence ID" value="ARW69422.1"/>
    <property type="molecule type" value="Genomic_DNA"/>
</dbReference>
<protein>
    <submittedName>
        <fullName evidence="1">Uncharacterized protein</fullName>
    </submittedName>
</protein>
<keyword evidence="1" id="KW-0150">Chloroplast</keyword>
<proteinExistence type="predicted"/>
<accession>A0A1Z1MUD7</accession>
<geneLocation type="chloroplast" evidence="1"/>
<sequence>MLDKKNTFLKKVNLLLISLEALNIHFNTNKEIREFNEIRKYLRKDYFLCTYKFIDIIQYIYLIKLIATKYLLDEIATEVLKKHSAFNKLKLTTKYNRRFYDITINKQTNIEITQCKAIINLYIISQLTKKQGVYFLIKYLLTK</sequence>